<keyword evidence="7 14" id="KW-0418">Kinase</keyword>
<dbReference type="Pfam" id="PF06580">
    <property type="entry name" value="His_kinase"/>
    <property type="match status" value="1"/>
</dbReference>
<sequence>MKLNFRRLMQIYTVVLLVLGLGITGVGIVSSVSSYQSSLEQAENMATQRATETVTRYQTIADDYAANITSDGRRLTNIAQYFALSPAAYAQYAITQSQGEGQYYNWSNESSTFMMQHPEVKRLTLTLNVTKAKAGQVFVATQKKKEGQLLTNQNISPDFSTSLINPTDATIDGTLGIDYDRSTLDQQLAAIDARAHLQVLVLNNSGVLVNHFSDSSVDKNERALATKAAKLDDFSKLHDFTVEKKELPNEFTLIFVVSRSGMRALMFWRVASVALLGLFVLALLSALLWVTFGRYRVQLNTILATVKTVGNGDLKARVPVTVDQSDLSELGDGINRMLGDIDQYIYTIYQLRIAQQEANIKALQAQINPHFMSNTLEYIRMAALDADQPELANVVYNFAALLRNNTDFSPLTTIQHELDFIDKYVFLYQVRFPDRLAYQITVDPTIAALSIPKFSFQPLVENYFVHGVDFSRGDNVIRIKSWREGDLITISIANNGKPLALDEVQTLNKRMKEPLAGDQSTSIGIQNVYSRLADYFGDSFNMFMTSDGLSGVQTTIQFRDPAADKGDHDEKSNDR</sequence>
<keyword evidence="2" id="KW-1003">Cell membrane</keyword>
<feature type="domain" description="HAMP" evidence="13">
    <location>
        <begin position="293"/>
        <end position="346"/>
    </location>
</feature>
<keyword evidence="15" id="KW-1185">Reference proteome</keyword>
<keyword evidence="6" id="KW-0547">Nucleotide-binding</keyword>
<dbReference type="SUPFAM" id="SSF55874">
    <property type="entry name" value="ATPase domain of HSP90 chaperone/DNA topoisomerase II/histidine kinase"/>
    <property type="match status" value="1"/>
</dbReference>
<gene>
    <name evidence="14" type="ORF">ACFQ4P_02545</name>
</gene>
<keyword evidence="11 12" id="KW-0472">Membrane</keyword>
<evidence type="ECO:0000256" key="5">
    <source>
        <dbReference type="ARBA" id="ARBA00022692"/>
    </source>
</evidence>
<feature type="transmembrane region" description="Helical" evidence="12">
    <location>
        <begin position="266"/>
        <end position="290"/>
    </location>
</feature>
<evidence type="ECO:0000256" key="8">
    <source>
        <dbReference type="ARBA" id="ARBA00022840"/>
    </source>
</evidence>
<name>A0ABW4CGP8_9LACO</name>
<keyword evidence="4 14" id="KW-0808">Transferase</keyword>
<protein>
    <submittedName>
        <fullName evidence="14">Sensor histidine kinase</fullName>
        <ecNumber evidence="14">2.7.13.3</ecNumber>
    </submittedName>
</protein>
<dbReference type="PANTHER" id="PTHR34220">
    <property type="entry name" value="SENSOR HISTIDINE KINASE YPDA"/>
    <property type="match status" value="1"/>
</dbReference>
<evidence type="ECO:0000313" key="14">
    <source>
        <dbReference type="EMBL" id="MFD1429128.1"/>
    </source>
</evidence>
<keyword evidence="5 12" id="KW-0812">Transmembrane</keyword>
<evidence type="ECO:0000256" key="4">
    <source>
        <dbReference type="ARBA" id="ARBA00022679"/>
    </source>
</evidence>
<dbReference type="PROSITE" id="PS50885">
    <property type="entry name" value="HAMP"/>
    <property type="match status" value="1"/>
</dbReference>
<dbReference type="Gene3D" id="6.10.340.10">
    <property type="match status" value="1"/>
</dbReference>
<keyword evidence="3" id="KW-0597">Phosphoprotein</keyword>
<evidence type="ECO:0000256" key="9">
    <source>
        <dbReference type="ARBA" id="ARBA00022989"/>
    </source>
</evidence>
<evidence type="ECO:0000256" key="6">
    <source>
        <dbReference type="ARBA" id="ARBA00022741"/>
    </source>
</evidence>
<organism evidence="14 15">
    <name type="scientific">Lacticaseibacillus mingshuiensis</name>
    <dbReference type="NCBI Taxonomy" id="2799574"/>
    <lineage>
        <taxon>Bacteria</taxon>
        <taxon>Bacillati</taxon>
        <taxon>Bacillota</taxon>
        <taxon>Bacilli</taxon>
        <taxon>Lactobacillales</taxon>
        <taxon>Lactobacillaceae</taxon>
        <taxon>Lacticaseibacillus</taxon>
    </lineage>
</organism>
<evidence type="ECO:0000313" key="15">
    <source>
        <dbReference type="Proteomes" id="UP001597196"/>
    </source>
</evidence>
<dbReference type="EMBL" id="JBHTOC010000003">
    <property type="protein sequence ID" value="MFD1429128.1"/>
    <property type="molecule type" value="Genomic_DNA"/>
</dbReference>
<evidence type="ECO:0000256" key="11">
    <source>
        <dbReference type="ARBA" id="ARBA00023136"/>
    </source>
</evidence>
<dbReference type="RefSeq" id="WP_203636970.1">
    <property type="nucleotide sequence ID" value="NZ_BOLS01000003.1"/>
</dbReference>
<evidence type="ECO:0000256" key="3">
    <source>
        <dbReference type="ARBA" id="ARBA00022553"/>
    </source>
</evidence>
<dbReference type="InterPro" id="IPR036890">
    <property type="entry name" value="HATPase_C_sf"/>
</dbReference>
<evidence type="ECO:0000256" key="10">
    <source>
        <dbReference type="ARBA" id="ARBA00023012"/>
    </source>
</evidence>
<proteinExistence type="predicted"/>
<dbReference type="InterPro" id="IPR003660">
    <property type="entry name" value="HAMP_dom"/>
</dbReference>
<evidence type="ECO:0000259" key="13">
    <source>
        <dbReference type="PROSITE" id="PS50885"/>
    </source>
</evidence>
<comment type="subcellular location">
    <subcellularLocation>
        <location evidence="1">Cell membrane</location>
        <topology evidence="1">Multi-pass membrane protein</topology>
    </subcellularLocation>
</comment>
<dbReference type="PANTHER" id="PTHR34220:SF11">
    <property type="entry name" value="SENSOR PROTEIN KINASE HPTS"/>
    <property type="match status" value="1"/>
</dbReference>
<dbReference type="InterPro" id="IPR050640">
    <property type="entry name" value="Bact_2-comp_sensor_kinase"/>
</dbReference>
<accession>A0ABW4CGP8</accession>
<dbReference type="Proteomes" id="UP001597196">
    <property type="component" value="Unassembled WGS sequence"/>
</dbReference>
<comment type="caution">
    <text evidence="14">The sequence shown here is derived from an EMBL/GenBank/DDBJ whole genome shotgun (WGS) entry which is preliminary data.</text>
</comment>
<dbReference type="EC" id="2.7.13.3" evidence="14"/>
<evidence type="ECO:0000256" key="2">
    <source>
        <dbReference type="ARBA" id="ARBA00022475"/>
    </source>
</evidence>
<dbReference type="InterPro" id="IPR010559">
    <property type="entry name" value="Sig_transdc_His_kin_internal"/>
</dbReference>
<evidence type="ECO:0000256" key="12">
    <source>
        <dbReference type="SAM" id="Phobius"/>
    </source>
</evidence>
<reference evidence="15" key="1">
    <citation type="journal article" date="2019" name="Int. J. Syst. Evol. Microbiol.">
        <title>The Global Catalogue of Microorganisms (GCM) 10K type strain sequencing project: providing services to taxonomists for standard genome sequencing and annotation.</title>
        <authorList>
            <consortium name="The Broad Institute Genomics Platform"/>
            <consortium name="The Broad Institute Genome Sequencing Center for Infectious Disease"/>
            <person name="Wu L."/>
            <person name="Ma J."/>
        </authorList>
    </citation>
    <scope>NUCLEOTIDE SEQUENCE [LARGE SCALE GENOMIC DNA]</scope>
    <source>
        <strain evidence="15">CCM 8980</strain>
    </source>
</reference>
<keyword evidence="9 12" id="KW-1133">Transmembrane helix</keyword>
<evidence type="ECO:0000256" key="1">
    <source>
        <dbReference type="ARBA" id="ARBA00004651"/>
    </source>
</evidence>
<keyword evidence="8" id="KW-0067">ATP-binding</keyword>
<dbReference type="Gene3D" id="3.30.565.10">
    <property type="entry name" value="Histidine kinase-like ATPase, C-terminal domain"/>
    <property type="match status" value="1"/>
</dbReference>
<dbReference type="GO" id="GO:0004673">
    <property type="term" value="F:protein histidine kinase activity"/>
    <property type="evidence" value="ECO:0007669"/>
    <property type="project" value="UniProtKB-EC"/>
</dbReference>
<evidence type="ECO:0000256" key="7">
    <source>
        <dbReference type="ARBA" id="ARBA00022777"/>
    </source>
</evidence>
<keyword evidence="10" id="KW-0902">Two-component regulatory system</keyword>